<gene>
    <name evidence="6" type="ORF">KIL84_015384</name>
</gene>
<organism evidence="6 7">
    <name type="scientific">Mauremys mutica</name>
    <name type="common">yellowpond turtle</name>
    <dbReference type="NCBI Taxonomy" id="74926"/>
    <lineage>
        <taxon>Eukaryota</taxon>
        <taxon>Metazoa</taxon>
        <taxon>Chordata</taxon>
        <taxon>Craniata</taxon>
        <taxon>Vertebrata</taxon>
        <taxon>Euteleostomi</taxon>
        <taxon>Archelosauria</taxon>
        <taxon>Testudinata</taxon>
        <taxon>Testudines</taxon>
        <taxon>Cryptodira</taxon>
        <taxon>Durocryptodira</taxon>
        <taxon>Testudinoidea</taxon>
        <taxon>Geoemydidae</taxon>
        <taxon>Geoemydinae</taxon>
        <taxon>Mauremys</taxon>
    </lineage>
</organism>
<evidence type="ECO:0000313" key="6">
    <source>
        <dbReference type="EMBL" id="KAH1166212.1"/>
    </source>
</evidence>
<proteinExistence type="predicted"/>
<evidence type="ECO:0000256" key="2">
    <source>
        <dbReference type="ARBA" id="ARBA00022771"/>
    </source>
</evidence>
<protein>
    <recommendedName>
        <fullName evidence="5">RING-CH-type domain-containing protein</fullName>
    </recommendedName>
</protein>
<dbReference type="OrthoDB" id="5817083at2759"/>
<dbReference type="AlphaFoldDB" id="A0A9D4AM35"/>
<evidence type="ECO:0000256" key="1">
    <source>
        <dbReference type="ARBA" id="ARBA00022723"/>
    </source>
</evidence>
<evidence type="ECO:0000256" key="4">
    <source>
        <dbReference type="SAM" id="Phobius"/>
    </source>
</evidence>
<keyword evidence="3" id="KW-0862">Zinc</keyword>
<evidence type="ECO:0000259" key="5">
    <source>
        <dbReference type="PROSITE" id="PS51292"/>
    </source>
</evidence>
<comment type="caution">
    <text evidence="6">The sequence shown here is derived from an EMBL/GenBank/DDBJ whole genome shotgun (WGS) entry which is preliminary data.</text>
</comment>
<accession>A0A9D4AM35</accession>
<keyword evidence="1" id="KW-0479">Metal-binding</keyword>
<keyword evidence="4" id="KW-1133">Transmembrane helix</keyword>
<dbReference type="PROSITE" id="PS51292">
    <property type="entry name" value="ZF_RING_CH"/>
    <property type="match status" value="1"/>
</dbReference>
<dbReference type="GO" id="GO:0008270">
    <property type="term" value="F:zinc ion binding"/>
    <property type="evidence" value="ECO:0007669"/>
    <property type="project" value="UniProtKB-KW"/>
</dbReference>
<dbReference type="Pfam" id="PF12906">
    <property type="entry name" value="RINGv"/>
    <property type="match status" value="1"/>
</dbReference>
<reference evidence="6" key="1">
    <citation type="submission" date="2021-09" db="EMBL/GenBank/DDBJ databases">
        <title>The genome of Mauremys mutica provides insights into the evolution of semi-aquatic lifestyle.</title>
        <authorList>
            <person name="Gong S."/>
            <person name="Gao Y."/>
        </authorList>
    </citation>
    <scope>NUCLEOTIDE SEQUENCE</scope>
    <source>
        <strain evidence="6">MM-2020</strain>
        <tissue evidence="6">Muscle</tissue>
    </source>
</reference>
<keyword evidence="7" id="KW-1185">Reference proteome</keyword>
<dbReference type="SUPFAM" id="SSF57850">
    <property type="entry name" value="RING/U-box"/>
    <property type="match status" value="1"/>
</dbReference>
<dbReference type="EMBL" id="JAHDVG010000487">
    <property type="protein sequence ID" value="KAH1166212.1"/>
    <property type="molecule type" value="Genomic_DNA"/>
</dbReference>
<keyword evidence="4" id="KW-0472">Membrane</keyword>
<feature type="transmembrane region" description="Helical" evidence="4">
    <location>
        <begin position="129"/>
        <end position="152"/>
    </location>
</feature>
<dbReference type="InterPro" id="IPR011016">
    <property type="entry name" value="Znf_RING-CH"/>
</dbReference>
<name>A0A9D4AM35_9SAUR</name>
<evidence type="ECO:0000313" key="7">
    <source>
        <dbReference type="Proteomes" id="UP000827986"/>
    </source>
</evidence>
<feature type="transmembrane region" description="Helical" evidence="4">
    <location>
        <begin position="96"/>
        <end position="117"/>
    </location>
</feature>
<dbReference type="PANTHER" id="PTHR20893:SF2">
    <property type="entry name" value="LD08641P"/>
    <property type="match status" value="1"/>
</dbReference>
<feature type="domain" description="RING-CH-type" evidence="5">
    <location>
        <begin position="17"/>
        <end position="81"/>
    </location>
</feature>
<keyword evidence="2" id="KW-0863">Zinc-finger</keyword>
<dbReference type="Proteomes" id="UP000827986">
    <property type="component" value="Unassembled WGS sequence"/>
</dbReference>
<dbReference type="PANTHER" id="PTHR20893">
    <property type="entry name" value="LD08641P"/>
    <property type="match status" value="1"/>
</dbReference>
<sequence>MDNSYESLKIYPASTSIIHAESKECFICREGDEMGRDALLHFCDCKNLIAHQKCVLTWIQKGSDNQDRARCKVCTAEYQLQKGSVWRILFCHWQNWLFFCLVLAVMTIIPLAVYRMMVAFKDPPPSPVFHAAAVCFGVLAETLLIKYVLYYCSSKYNEAKMSSFSIRARTVEQCDRGAGLLWPAGQNPSTAVMSRAEMGKQEAVKAKEGFGLKLCV</sequence>
<dbReference type="Gene3D" id="3.30.40.10">
    <property type="entry name" value="Zinc/RING finger domain, C3HC4 (zinc finger)"/>
    <property type="match status" value="1"/>
</dbReference>
<evidence type="ECO:0000256" key="3">
    <source>
        <dbReference type="ARBA" id="ARBA00022833"/>
    </source>
</evidence>
<dbReference type="InterPro" id="IPR013083">
    <property type="entry name" value="Znf_RING/FYVE/PHD"/>
</dbReference>
<keyword evidence="4" id="KW-0812">Transmembrane</keyword>
<dbReference type="SMART" id="SM00744">
    <property type="entry name" value="RINGv"/>
    <property type="match status" value="1"/>
</dbReference>